<dbReference type="SMART" id="SM00471">
    <property type="entry name" value="HDc"/>
    <property type="match status" value="1"/>
</dbReference>
<dbReference type="Gene3D" id="1.10.3210.10">
    <property type="entry name" value="Hypothetical protein af1432"/>
    <property type="match status" value="1"/>
</dbReference>
<dbReference type="PANTHER" id="PTHR45228:SF4">
    <property type="entry name" value="LIPOPROTEIN"/>
    <property type="match status" value="1"/>
</dbReference>
<gene>
    <name evidence="2" type="ORF">FE782_20040</name>
</gene>
<dbReference type="InterPro" id="IPR037522">
    <property type="entry name" value="HD_GYP_dom"/>
</dbReference>
<dbReference type="AlphaFoldDB" id="A0A5R9G3A9"/>
<dbReference type="EMBL" id="VCIW01000015">
    <property type="protein sequence ID" value="TLS50321.1"/>
    <property type="molecule type" value="Genomic_DNA"/>
</dbReference>
<reference evidence="2 3" key="1">
    <citation type="submission" date="2019-05" db="EMBL/GenBank/DDBJ databases">
        <authorList>
            <person name="Narsing Rao M.P."/>
            <person name="Li W.J."/>
        </authorList>
    </citation>
    <scope>NUCLEOTIDE SEQUENCE [LARGE SCALE GENOMIC DNA]</scope>
    <source>
        <strain evidence="2 3">SYSU_K30003</strain>
    </source>
</reference>
<name>A0A5R9G3A9_9BACL</name>
<dbReference type="PANTHER" id="PTHR45228">
    <property type="entry name" value="CYCLIC DI-GMP PHOSPHODIESTERASE TM_0186-RELATED"/>
    <property type="match status" value="1"/>
</dbReference>
<evidence type="ECO:0000313" key="3">
    <source>
        <dbReference type="Proteomes" id="UP000309676"/>
    </source>
</evidence>
<evidence type="ECO:0000313" key="2">
    <source>
        <dbReference type="EMBL" id="TLS50321.1"/>
    </source>
</evidence>
<evidence type="ECO:0000259" key="1">
    <source>
        <dbReference type="PROSITE" id="PS51832"/>
    </source>
</evidence>
<accession>A0A5R9G3A9</accession>
<sequence>MLEADPDSGITLLRSGEGLERVSLKGLELRLLASGDGTELILHKLSAGSHWGLSPADGWTALEGLFMISGRLRWTGGAGDKRVLQAGDFLSASPVLKEAVFVAETDVEFLYCSSQPVFHHYSNQIRELMSLAVDIEQKDGYTADHCHRIMRLSMMLGETMALSSTELAYLNFGSFLHDVGKIKVPDSILGKPGKLTDEEWRVMRMHPTFGRQMLHETGLPSLLSAGPIVEQHHERFDGSGYPLRLKGSEISVASAIVAVVDSYDALTTNRVYRPGIPKAEALDEIDRSRKMYHPEAVEALFQNRDRLDG</sequence>
<dbReference type="PROSITE" id="PS51832">
    <property type="entry name" value="HD_GYP"/>
    <property type="match status" value="1"/>
</dbReference>
<dbReference type="RefSeq" id="WP_138196031.1">
    <property type="nucleotide sequence ID" value="NZ_VCIW01000015.1"/>
</dbReference>
<dbReference type="Pfam" id="PF13487">
    <property type="entry name" value="HD_5"/>
    <property type="match status" value="1"/>
</dbReference>
<dbReference type="CDD" id="cd00077">
    <property type="entry name" value="HDc"/>
    <property type="match status" value="1"/>
</dbReference>
<dbReference type="InterPro" id="IPR052020">
    <property type="entry name" value="Cyclic_di-GMP/3'3'-cGAMP_PDE"/>
</dbReference>
<dbReference type="SUPFAM" id="SSF109604">
    <property type="entry name" value="HD-domain/PDEase-like"/>
    <property type="match status" value="1"/>
</dbReference>
<keyword evidence="3" id="KW-1185">Reference proteome</keyword>
<dbReference type="Proteomes" id="UP000309676">
    <property type="component" value="Unassembled WGS sequence"/>
</dbReference>
<comment type="caution">
    <text evidence="2">The sequence shown here is derived from an EMBL/GenBank/DDBJ whole genome shotgun (WGS) entry which is preliminary data.</text>
</comment>
<proteinExistence type="predicted"/>
<protein>
    <submittedName>
        <fullName evidence="2">HD-GYP domain-containing protein</fullName>
    </submittedName>
</protein>
<dbReference type="OrthoDB" id="9759601at2"/>
<dbReference type="InterPro" id="IPR003607">
    <property type="entry name" value="HD/PDEase_dom"/>
</dbReference>
<organism evidence="2 3">
    <name type="scientific">Paenibacillus antri</name>
    <dbReference type="NCBI Taxonomy" id="2582848"/>
    <lineage>
        <taxon>Bacteria</taxon>
        <taxon>Bacillati</taxon>
        <taxon>Bacillota</taxon>
        <taxon>Bacilli</taxon>
        <taxon>Bacillales</taxon>
        <taxon>Paenibacillaceae</taxon>
        <taxon>Paenibacillus</taxon>
    </lineage>
</organism>
<feature type="domain" description="HD-GYP" evidence="1">
    <location>
        <begin position="120"/>
        <end position="309"/>
    </location>
</feature>